<proteinExistence type="predicted"/>
<protein>
    <submittedName>
        <fullName evidence="3">Uncharacterized protein</fullName>
    </submittedName>
</protein>
<evidence type="ECO:0000256" key="1">
    <source>
        <dbReference type="SAM" id="MobiDB-lite"/>
    </source>
</evidence>
<evidence type="ECO:0000313" key="3">
    <source>
        <dbReference type="WBParaSite" id="PSAMB.scaffold1406size31889.g12864.t1"/>
    </source>
</evidence>
<evidence type="ECO:0000313" key="2">
    <source>
        <dbReference type="Proteomes" id="UP000887566"/>
    </source>
</evidence>
<sequence length="133" mass="14829">MPNRAPPYEEHSSNQILGEPPPPYEEHSSNLPQQPDQLDATLPPYSMLVHQDLPLSVVARNSSTLCGERQAVATASADQREQREGVSDCHVEGSTLTNLDSSRCCRTFYLAICCHCSCKPILEMFVIIFRKLI</sequence>
<dbReference type="AlphaFoldDB" id="A0A914UZZ1"/>
<name>A0A914UZZ1_9BILA</name>
<dbReference type="WBParaSite" id="PSAMB.scaffold1406size31889.g12864.t1">
    <property type="protein sequence ID" value="PSAMB.scaffold1406size31889.g12864.t1"/>
    <property type="gene ID" value="PSAMB.scaffold1406size31889.g12864"/>
</dbReference>
<dbReference type="Proteomes" id="UP000887566">
    <property type="component" value="Unplaced"/>
</dbReference>
<feature type="region of interest" description="Disordered" evidence="1">
    <location>
        <begin position="1"/>
        <end position="42"/>
    </location>
</feature>
<reference evidence="3" key="1">
    <citation type="submission" date="2022-11" db="UniProtKB">
        <authorList>
            <consortium name="WormBaseParasite"/>
        </authorList>
    </citation>
    <scope>IDENTIFICATION</scope>
</reference>
<keyword evidence="2" id="KW-1185">Reference proteome</keyword>
<accession>A0A914UZZ1</accession>
<organism evidence="2 3">
    <name type="scientific">Plectus sambesii</name>
    <dbReference type="NCBI Taxonomy" id="2011161"/>
    <lineage>
        <taxon>Eukaryota</taxon>
        <taxon>Metazoa</taxon>
        <taxon>Ecdysozoa</taxon>
        <taxon>Nematoda</taxon>
        <taxon>Chromadorea</taxon>
        <taxon>Plectida</taxon>
        <taxon>Plectina</taxon>
        <taxon>Plectoidea</taxon>
        <taxon>Plectidae</taxon>
        <taxon>Plectus</taxon>
    </lineage>
</organism>